<feature type="binding site" evidence="11">
    <location>
        <position position="192"/>
    </location>
    <ligand>
        <name>Mn(2+)</name>
        <dbReference type="ChEBI" id="CHEBI:29035"/>
    </ligand>
</feature>
<dbReference type="Proteomes" id="UP000515208">
    <property type="component" value="Unplaced"/>
</dbReference>
<organism evidence="12 13">
    <name type="scientific">Bison bison bison</name>
    <name type="common">North American plains bison</name>
    <dbReference type="NCBI Taxonomy" id="43346"/>
    <lineage>
        <taxon>Eukaryota</taxon>
        <taxon>Metazoa</taxon>
        <taxon>Chordata</taxon>
        <taxon>Craniata</taxon>
        <taxon>Vertebrata</taxon>
        <taxon>Euteleostomi</taxon>
        <taxon>Mammalia</taxon>
        <taxon>Eutheria</taxon>
        <taxon>Laurasiatheria</taxon>
        <taxon>Artiodactyla</taxon>
        <taxon>Ruminantia</taxon>
        <taxon>Pecora</taxon>
        <taxon>Bovidae</taxon>
        <taxon>Bovinae</taxon>
        <taxon>Bison</taxon>
    </lineage>
</organism>
<evidence type="ECO:0000256" key="11">
    <source>
        <dbReference type="PIRSR" id="PIRSR605076-3"/>
    </source>
</evidence>
<evidence type="ECO:0000256" key="4">
    <source>
        <dbReference type="ARBA" id="ARBA00022679"/>
    </source>
</evidence>
<dbReference type="PANTHER" id="PTHR10462">
    <property type="entry name" value="GLYCOSYLTRANSFERASE-RELATED"/>
    <property type="match status" value="1"/>
</dbReference>
<evidence type="ECO:0000256" key="10">
    <source>
        <dbReference type="PIRSR" id="PIRSR605076-2"/>
    </source>
</evidence>
<evidence type="ECO:0000256" key="9">
    <source>
        <dbReference type="PIRSR" id="PIRSR605076-1"/>
    </source>
</evidence>
<dbReference type="OrthoDB" id="10013941at2759"/>
<evidence type="ECO:0000256" key="7">
    <source>
        <dbReference type="ARBA" id="ARBA00022989"/>
    </source>
</evidence>
<feature type="binding site" evidence="10">
    <location>
        <position position="305"/>
    </location>
    <ligand>
        <name>an alpha-L-fucosyl-(1-&gt;2)-beta-D-galactosyl derivative</name>
        <dbReference type="ChEBI" id="CHEBI:140327"/>
    </ligand>
</feature>
<name>A0A6P3I7B6_BISBB</name>
<dbReference type="RefSeq" id="XP_010850338.1">
    <property type="nucleotide sequence ID" value="XM_010852036.1"/>
</dbReference>
<evidence type="ECO:0000256" key="3">
    <source>
        <dbReference type="ARBA" id="ARBA00022676"/>
    </source>
</evidence>
<dbReference type="GO" id="GO:0046872">
    <property type="term" value="F:metal ion binding"/>
    <property type="evidence" value="ECO:0007669"/>
    <property type="project" value="UniProtKB-KW"/>
</dbReference>
<dbReference type="GO" id="GO:0016758">
    <property type="term" value="F:hexosyltransferase activity"/>
    <property type="evidence" value="ECO:0007669"/>
    <property type="project" value="InterPro"/>
</dbReference>
<keyword evidence="8" id="KW-0472">Membrane</keyword>
<keyword evidence="7" id="KW-1133">Transmembrane helix</keyword>
<comment type="subcellular location">
    <subcellularLocation>
        <location evidence="1">Membrane</location>
        <topology evidence="1">Single-pass type II membrane protein</topology>
    </subcellularLocation>
</comment>
<keyword evidence="6" id="KW-0735">Signal-anchor</keyword>
<feature type="binding site" evidence="10">
    <location>
        <begin position="99"/>
        <end position="101"/>
    </location>
    <ligand>
        <name>UDP-N-acetyl-alpha-D-galactosamine</name>
        <dbReference type="ChEBI" id="CHEBI:67138"/>
    </ligand>
</feature>
<comment type="similarity">
    <text evidence="2">Belongs to the glycosyltransferase 6 family.</text>
</comment>
<dbReference type="PANTHER" id="PTHR10462:SF23">
    <property type="entry name" value="RIKEN CDNA 4930402F06 GENE"/>
    <property type="match status" value="1"/>
</dbReference>
<keyword evidence="5" id="KW-0812">Transmembrane</keyword>
<dbReference type="GO" id="GO:0005975">
    <property type="term" value="P:carbohydrate metabolic process"/>
    <property type="evidence" value="ECO:0007669"/>
    <property type="project" value="InterPro"/>
</dbReference>
<feature type="binding site" evidence="11">
    <location>
        <position position="190"/>
    </location>
    <ligand>
        <name>Mn(2+)</name>
        <dbReference type="ChEBI" id="CHEBI:29035"/>
    </ligand>
</feature>
<keyword evidence="11" id="KW-0464">Manganese</keyword>
<feature type="binding site" evidence="10">
    <location>
        <begin position="190"/>
        <end position="192"/>
    </location>
    <ligand>
        <name>UDP-N-acetyl-alpha-D-galactosamine</name>
        <dbReference type="ChEBI" id="CHEBI:67138"/>
    </ligand>
</feature>
<dbReference type="InterPro" id="IPR029044">
    <property type="entry name" value="Nucleotide-diphossugar_trans"/>
</dbReference>
<dbReference type="GeneID" id="104997335"/>
<dbReference type="GO" id="GO:0031982">
    <property type="term" value="C:vesicle"/>
    <property type="evidence" value="ECO:0007669"/>
    <property type="project" value="TreeGrafter"/>
</dbReference>
<dbReference type="GO" id="GO:0016020">
    <property type="term" value="C:membrane"/>
    <property type="evidence" value="ECO:0007669"/>
    <property type="project" value="UniProtKB-SubCell"/>
</dbReference>
<keyword evidence="11" id="KW-0479">Metal-binding</keyword>
<keyword evidence="3" id="KW-0328">Glycosyltransferase</keyword>
<sequence length="333" mass="39733">MRYQRKTIQGLLFLLFLWTFQRMYHFSTKKLQRMYQCWSENTQTEELKLSDWFFPNAINHSNITTTSWAAPVVWHGTYDEMVLENYYANHKITVGLTVFAVGRYIDHYLHTFIASADKYFMVDQKVIIYILTDNFSKVPWVQLSPLRTLKVFEIKQEKRWQDVSMMRMKTISEHVVDHIQYEVDFLFCMDVDQIFVKKYGLETLGESVGQLHAHWYKASLTELPYERSQLSEAYIPIGKGDFYYHAAVFGGTPIQVLNIAKECFRGIMNDKKNNIEAVWHDESHLNKYFFLHKPTKILSPEYCWDHLGPNRIERTTFKIFWAIKNYDFLRQSV</sequence>
<evidence type="ECO:0000256" key="2">
    <source>
        <dbReference type="ARBA" id="ARBA00010413"/>
    </source>
</evidence>
<gene>
    <name evidence="13" type="primary">LOC104997335</name>
</gene>
<dbReference type="Gene3D" id="3.90.550.10">
    <property type="entry name" value="Spore Coat Polysaccharide Biosynthesis Protein SpsA, Chain A"/>
    <property type="match status" value="1"/>
</dbReference>
<keyword evidence="12" id="KW-1185">Reference proteome</keyword>
<comment type="cofactor">
    <cofactor evidence="11">
        <name>Mn(2+)</name>
        <dbReference type="ChEBI" id="CHEBI:29035"/>
    </cofactor>
    <text evidence="11">Binds 1 Mn(2+) ion per subunit.</text>
</comment>
<dbReference type="Pfam" id="PF03414">
    <property type="entry name" value="Glyco_transf_6"/>
    <property type="match status" value="1"/>
</dbReference>
<reference evidence="13" key="1">
    <citation type="submission" date="2025-08" db="UniProtKB">
        <authorList>
            <consortium name="RefSeq"/>
        </authorList>
    </citation>
    <scope>IDENTIFICATION</scope>
    <source>
        <tissue evidence="13">Blood</tissue>
    </source>
</reference>
<dbReference type="InterPro" id="IPR005076">
    <property type="entry name" value="Glyco_trans_6"/>
</dbReference>
<keyword evidence="4" id="KW-0808">Transferase</keyword>
<evidence type="ECO:0000313" key="13">
    <source>
        <dbReference type="RefSeq" id="XP_010850338.1"/>
    </source>
</evidence>
<feature type="binding site" evidence="10">
    <location>
        <position position="104"/>
    </location>
    <ligand>
        <name>UDP-N-acetyl-alpha-D-galactosamine</name>
        <dbReference type="ChEBI" id="CHEBI:67138"/>
    </ligand>
</feature>
<accession>A0A6P3I7B6</accession>
<dbReference type="GO" id="GO:0005794">
    <property type="term" value="C:Golgi apparatus"/>
    <property type="evidence" value="ECO:0007669"/>
    <property type="project" value="TreeGrafter"/>
</dbReference>
<feature type="binding site" evidence="10">
    <location>
        <position position="282"/>
    </location>
    <ligand>
        <name>an alpha-L-fucosyl-(1-&gt;2)-beta-D-galactosyl derivative</name>
        <dbReference type="ChEBI" id="CHEBI:140327"/>
    </ligand>
</feature>
<evidence type="ECO:0000256" key="6">
    <source>
        <dbReference type="ARBA" id="ARBA00022968"/>
    </source>
</evidence>
<dbReference type="AlphaFoldDB" id="A0A6P3I7B6"/>
<evidence type="ECO:0000313" key="12">
    <source>
        <dbReference type="Proteomes" id="UP000515208"/>
    </source>
</evidence>
<protein>
    <submittedName>
        <fullName evidence="13">N-acetyllactosaminide alpha-1,3-galactosyltransferase-like</fullName>
    </submittedName>
</protein>
<dbReference type="KEGG" id="bbis:104997335"/>
<feature type="active site" description="Nucleophile" evidence="9">
    <location>
        <position position="282"/>
    </location>
</feature>
<proteinExistence type="inferred from homology"/>
<evidence type="ECO:0000256" key="8">
    <source>
        <dbReference type="ARBA" id="ARBA00023136"/>
    </source>
</evidence>
<feature type="binding site" evidence="10">
    <location>
        <position position="212"/>
    </location>
    <ligand>
        <name>an alpha-L-fucosyl-(1-&gt;2)-beta-D-galactosyl derivative</name>
        <dbReference type="ChEBI" id="CHEBI:140327"/>
    </ligand>
</feature>
<evidence type="ECO:0000256" key="5">
    <source>
        <dbReference type="ARBA" id="ARBA00022692"/>
    </source>
</evidence>
<dbReference type="SUPFAM" id="SSF53448">
    <property type="entry name" value="Nucleotide-diphospho-sugar transferases"/>
    <property type="match status" value="1"/>
</dbReference>
<dbReference type="FunFam" id="3.90.550.10:FF:000022">
    <property type="entry name" value="Histo-blood group ABO system transferase"/>
    <property type="match status" value="1"/>
</dbReference>
<evidence type="ECO:0000256" key="1">
    <source>
        <dbReference type="ARBA" id="ARBA00004606"/>
    </source>
</evidence>